<proteinExistence type="predicted"/>
<dbReference type="EMBL" id="CAJFCV020000005">
    <property type="protein sequence ID" value="CAG9124450.1"/>
    <property type="molecule type" value="Genomic_DNA"/>
</dbReference>
<dbReference type="AlphaFoldDB" id="A0A1I7RP15"/>
<dbReference type="Proteomes" id="UP000095284">
    <property type="component" value="Unplaced"/>
</dbReference>
<evidence type="ECO:0000256" key="1">
    <source>
        <dbReference type="SAM" id="SignalP"/>
    </source>
</evidence>
<dbReference type="EMBL" id="CAJFDI010000005">
    <property type="protein sequence ID" value="CAD5232289.1"/>
    <property type="molecule type" value="Genomic_DNA"/>
</dbReference>
<accession>A0A1I7RP15</accession>
<evidence type="ECO:0000313" key="5">
    <source>
        <dbReference type="WBParaSite" id="BXY_0245500.1"/>
    </source>
</evidence>
<organism evidence="3 5">
    <name type="scientific">Bursaphelenchus xylophilus</name>
    <name type="common">Pinewood nematode worm</name>
    <name type="synonym">Aphelenchoides xylophilus</name>
    <dbReference type="NCBI Taxonomy" id="6326"/>
    <lineage>
        <taxon>Eukaryota</taxon>
        <taxon>Metazoa</taxon>
        <taxon>Ecdysozoa</taxon>
        <taxon>Nematoda</taxon>
        <taxon>Chromadorea</taxon>
        <taxon>Rhabditida</taxon>
        <taxon>Tylenchina</taxon>
        <taxon>Tylenchomorpha</taxon>
        <taxon>Aphelenchoidea</taxon>
        <taxon>Aphelenchoididae</taxon>
        <taxon>Bursaphelenchus</taxon>
    </lineage>
</organism>
<dbReference type="WBParaSite" id="BXY_0245500.1">
    <property type="protein sequence ID" value="BXY_0245500.1"/>
    <property type="gene ID" value="BXY_0245500"/>
</dbReference>
<keyword evidence="1" id="KW-0732">Signal</keyword>
<sequence length="167" mass="17654">MNLRGFLCVVCFCCLVSNILAFNCLNNEPPITRNHDELCKQGIEACVMIVKETGYAVWHCDRDGICKNNIQQGYGYMCCYTHMCNFITNKSSSVAQTSGTVAATVVTPTSEAVEATVLTSTPGAVGATVATSRPGTVIATVVVPTSGAVGVTIVALKMLLLIELALL</sequence>
<protein>
    <submittedName>
        <fullName evidence="2">(pine wood nematode) hypothetical protein</fullName>
    </submittedName>
</protein>
<keyword evidence="4" id="KW-1185">Reference proteome</keyword>
<reference evidence="2" key="2">
    <citation type="submission" date="2020-09" db="EMBL/GenBank/DDBJ databases">
        <authorList>
            <person name="Kikuchi T."/>
        </authorList>
    </citation>
    <scope>NUCLEOTIDE SEQUENCE</scope>
    <source>
        <strain evidence="2">Ka4C1</strain>
    </source>
</reference>
<evidence type="ECO:0000313" key="3">
    <source>
        <dbReference type="Proteomes" id="UP000095284"/>
    </source>
</evidence>
<name>A0A1I7RP15_BURXY</name>
<evidence type="ECO:0000313" key="4">
    <source>
        <dbReference type="Proteomes" id="UP000659654"/>
    </source>
</evidence>
<dbReference type="Proteomes" id="UP000582659">
    <property type="component" value="Unassembled WGS sequence"/>
</dbReference>
<evidence type="ECO:0000313" key="2">
    <source>
        <dbReference type="EMBL" id="CAD5232289.1"/>
    </source>
</evidence>
<gene>
    <name evidence="2" type="ORF">BXYJ_LOCUS12380</name>
</gene>
<feature type="chain" id="PRO_5036308623" evidence="1">
    <location>
        <begin position="22"/>
        <end position="167"/>
    </location>
</feature>
<dbReference type="Proteomes" id="UP000659654">
    <property type="component" value="Unassembled WGS sequence"/>
</dbReference>
<reference evidence="5" key="1">
    <citation type="submission" date="2016-11" db="UniProtKB">
        <authorList>
            <consortium name="WormBaseParasite"/>
        </authorList>
    </citation>
    <scope>IDENTIFICATION</scope>
</reference>
<feature type="signal peptide" evidence="1">
    <location>
        <begin position="1"/>
        <end position="21"/>
    </location>
</feature>